<dbReference type="RefSeq" id="WP_308458733.1">
    <property type="nucleotide sequence ID" value="NZ_JAJEPS010000002.1"/>
</dbReference>
<dbReference type="SUPFAM" id="SSF47598">
    <property type="entry name" value="Ribbon-helix-helix"/>
    <property type="match status" value="1"/>
</dbReference>
<evidence type="ECO:0000313" key="1">
    <source>
        <dbReference type="EMBL" id="MCC2125278.1"/>
    </source>
</evidence>
<reference evidence="1 2" key="1">
    <citation type="submission" date="2021-10" db="EMBL/GenBank/DDBJ databases">
        <title>Anaerobic single-cell dispensing facilitates the cultivation of human gut bacteria.</title>
        <authorList>
            <person name="Afrizal A."/>
        </authorList>
    </citation>
    <scope>NUCLEOTIDE SEQUENCE [LARGE SCALE GENOMIC DNA]</scope>
    <source>
        <strain evidence="1 2">CLA-AA-H276</strain>
    </source>
</reference>
<dbReference type="GO" id="GO:0006355">
    <property type="term" value="P:regulation of DNA-templated transcription"/>
    <property type="evidence" value="ECO:0007669"/>
    <property type="project" value="InterPro"/>
</dbReference>
<dbReference type="InterPro" id="IPR013321">
    <property type="entry name" value="Arc_rbn_hlx_hlx"/>
</dbReference>
<dbReference type="InterPro" id="IPR010985">
    <property type="entry name" value="Ribbon_hlx_hlx"/>
</dbReference>
<dbReference type="EMBL" id="JAJEPS010000002">
    <property type="protein sequence ID" value="MCC2125278.1"/>
    <property type="molecule type" value="Genomic_DNA"/>
</dbReference>
<evidence type="ECO:0000313" key="2">
    <source>
        <dbReference type="Proteomes" id="UP001198220"/>
    </source>
</evidence>
<accession>A0AAE3A6P5</accession>
<comment type="caution">
    <text evidence="1">The sequence shown here is derived from an EMBL/GenBank/DDBJ whole genome shotgun (WGS) entry which is preliminary data.</text>
</comment>
<name>A0AAE3A6P5_9FIRM</name>
<gene>
    <name evidence="1" type="ORF">LKD36_03680</name>
</gene>
<organism evidence="1 2">
    <name type="scientific">Hominiventricola filiformis</name>
    <dbReference type="NCBI Taxonomy" id="2885352"/>
    <lineage>
        <taxon>Bacteria</taxon>
        <taxon>Bacillati</taxon>
        <taxon>Bacillota</taxon>
        <taxon>Clostridia</taxon>
        <taxon>Lachnospirales</taxon>
        <taxon>Lachnospiraceae</taxon>
        <taxon>Hominiventricola</taxon>
    </lineage>
</organism>
<sequence length="120" mass="13749">MPEDARKRNDRQYAWQKENTDRINFTMPKGRKDQIKEAAEIAGVSATVWINQAIDAKFEDAGIVAPKDMMDLGTIKDLEAYARSAGKTSAEYVREAVREKMERQDADYQEDVERVDITSF</sequence>
<dbReference type="Gene3D" id="1.10.1220.10">
    <property type="entry name" value="Met repressor-like"/>
    <property type="match status" value="1"/>
</dbReference>
<dbReference type="Proteomes" id="UP001198220">
    <property type="component" value="Unassembled WGS sequence"/>
</dbReference>
<proteinExistence type="predicted"/>
<dbReference type="AlphaFoldDB" id="A0AAE3A6P5"/>
<keyword evidence="2" id="KW-1185">Reference proteome</keyword>
<protein>
    <submittedName>
        <fullName evidence="1">Uncharacterized protein</fullName>
    </submittedName>
</protein>